<evidence type="ECO:0000256" key="3">
    <source>
        <dbReference type="ARBA" id="ARBA00022729"/>
    </source>
</evidence>
<evidence type="ECO:0000313" key="11">
    <source>
        <dbReference type="Ensembl" id="ENSLLEP00000006408.1"/>
    </source>
</evidence>
<evidence type="ECO:0000313" key="12">
    <source>
        <dbReference type="Proteomes" id="UP000694569"/>
    </source>
</evidence>
<evidence type="ECO:0000256" key="5">
    <source>
        <dbReference type="ARBA" id="ARBA00023136"/>
    </source>
</evidence>
<feature type="transmembrane region" description="Helical" evidence="8">
    <location>
        <begin position="322"/>
        <end position="343"/>
    </location>
</feature>
<keyword evidence="6" id="KW-0675">Receptor</keyword>
<dbReference type="InterPro" id="IPR036116">
    <property type="entry name" value="FN3_sf"/>
</dbReference>
<keyword evidence="7" id="KW-0325">Glycoprotein</keyword>
<reference evidence="11" key="2">
    <citation type="submission" date="2025-09" db="UniProtKB">
        <authorList>
            <consortium name="Ensembl"/>
        </authorList>
    </citation>
    <scope>IDENTIFICATION</scope>
</reference>
<dbReference type="Pfam" id="PF09240">
    <property type="entry name" value="IL6Ra-bind"/>
    <property type="match status" value="1"/>
</dbReference>
<feature type="chain" id="PRO_5034968252" description="Type I cytokine receptor cytokine-binding domain-containing protein" evidence="9">
    <location>
        <begin position="24"/>
        <end position="379"/>
    </location>
</feature>
<organism evidence="11 12">
    <name type="scientific">Leptobrachium leishanense</name>
    <name type="common">Leishan spiny toad</name>
    <dbReference type="NCBI Taxonomy" id="445787"/>
    <lineage>
        <taxon>Eukaryota</taxon>
        <taxon>Metazoa</taxon>
        <taxon>Chordata</taxon>
        <taxon>Craniata</taxon>
        <taxon>Vertebrata</taxon>
        <taxon>Euteleostomi</taxon>
        <taxon>Amphibia</taxon>
        <taxon>Batrachia</taxon>
        <taxon>Anura</taxon>
        <taxon>Pelobatoidea</taxon>
        <taxon>Megophryidae</taxon>
        <taxon>Leptobrachium</taxon>
    </lineage>
</organism>
<accession>A0A8C5LZI4</accession>
<dbReference type="GO" id="GO:0009897">
    <property type="term" value="C:external side of plasma membrane"/>
    <property type="evidence" value="ECO:0007669"/>
    <property type="project" value="TreeGrafter"/>
</dbReference>
<keyword evidence="5 8" id="KW-0472">Membrane</keyword>
<keyword evidence="12" id="KW-1185">Reference proteome</keyword>
<dbReference type="OrthoDB" id="9835959at2759"/>
<dbReference type="Proteomes" id="UP000694569">
    <property type="component" value="Unplaced"/>
</dbReference>
<reference evidence="11" key="1">
    <citation type="submission" date="2025-08" db="UniProtKB">
        <authorList>
            <consortium name="Ensembl"/>
        </authorList>
    </citation>
    <scope>IDENTIFICATION</scope>
</reference>
<evidence type="ECO:0000256" key="7">
    <source>
        <dbReference type="ARBA" id="ARBA00023180"/>
    </source>
</evidence>
<evidence type="ECO:0000256" key="8">
    <source>
        <dbReference type="SAM" id="Phobius"/>
    </source>
</evidence>
<proteinExistence type="predicted"/>
<name>A0A8C5LZI4_9ANUR</name>
<sequence length="379" mass="43278">MQSGPSAFFFWICLCQHLELSAAYNASFLIPTNLTWKILHCKLHVYWECNVPWEIQDNVTYEVTMTNSCLGSQIDTTRDRNMTFDLYPNAKFMVTTIVKGTQERYESEEISVIPEGLNGTAAENVSVSLSFDFNISMTFLWNYGKNAPDDTVYKVFLRQTNGERTCEIYRYKQRRMAKCIIPNLNIRVSEQTCIIIEGSSKEKIQMLVRCVKPSEKENISPPSNIRLNFTQKDMLINWIKPSMVSDPGDHCFTYMIKLDENESGLLSEYSYTVPKDSLKEDSKLKIRAIGKEMCGLQNEWSKWSESIPCGTGYVNEKRDKELIPAIAAGSVLLAIIVLVLLWCKWLQEKILPPIPKPKLHIDFETCTALNGSGQNIGIL</sequence>
<feature type="signal peptide" evidence="9">
    <location>
        <begin position="1"/>
        <end position="23"/>
    </location>
</feature>
<dbReference type="InterPro" id="IPR015321">
    <property type="entry name" value="TypeI_recpt_CBD"/>
</dbReference>
<keyword evidence="2 8" id="KW-0812">Transmembrane</keyword>
<evidence type="ECO:0000256" key="9">
    <source>
        <dbReference type="SAM" id="SignalP"/>
    </source>
</evidence>
<evidence type="ECO:0000259" key="10">
    <source>
        <dbReference type="Pfam" id="PF09240"/>
    </source>
</evidence>
<evidence type="ECO:0000256" key="4">
    <source>
        <dbReference type="ARBA" id="ARBA00022989"/>
    </source>
</evidence>
<dbReference type="Ensembl" id="ENSLLET00000006677.1">
    <property type="protein sequence ID" value="ENSLLEP00000006408.1"/>
    <property type="gene ID" value="ENSLLEG00000004055.1"/>
</dbReference>
<keyword evidence="3 9" id="KW-0732">Signal</keyword>
<dbReference type="PANTHER" id="PTHR23037:SF46">
    <property type="entry name" value="INTERLEUKIN 5 RECEPTOR SUBUNIT ALPHA"/>
    <property type="match status" value="1"/>
</dbReference>
<dbReference type="InterPro" id="IPR013783">
    <property type="entry name" value="Ig-like_fold"/>
</dbReference>
<keyword evidence="4 8" id="KW-1133">Transmembrane helix</keyword>
<dbReference type="SUPFAM" id="SSF49265">
    <property type="entry name" value="Fibronectin type III"/>
    <property type="match status" value="2"/>
</dbReference>
<dbReference type="PANTHER" id="PTHR23037">
    <property type="entry name" value="CYTOKINE RECEPTOR"/>
    <property type="match status" value="1"/>
</dbReference>
<protein>
    <recommendedName>
        <fullName evidence="10">Type I cytokine receptor cytokine-binding domain-containing protein</fullName>
    </recommendedName>
</protein>
<feature type="domain" description="Type I cytokine receptor cytokine-binding" evidence="10">
    <location>
        <begin position="141"/>
        <end position="203"/>
    </location>
</feature>
<dbReference type="Gene3D" id="2.60.40.10">
    <property type="entry name" value="Immunoglobulins"/>
    <property type="match status" value="2"/>
</dbReference>
<evidence type="ECO:0000256" key="1">
    <source>
        <dbReference type="ARBA" id="ARBA00004479"/>
    </source>
</evidence>
<dbReference type="GO" id="GO:0004896">
    <property type="term" value="F:cytokine receptor activity"/>
    <property type="evidence" value="ECO:0007669"/>
    <property type="project" value="TreeGrafter"/>
</dbReference>
<evidence type="ECO:0000256" key="6">
    <source>
        <dbReference type="ARBA" id="ARBA00023170"/>
    </source>
</evidence>
<comment type="subcellular location">
    <subcellularLocation>
        <location evidence="1">Membrane</location>
        <topology evidence="1">Single-pass type I membrane protein</topology>
    </subcellularLocation>
</comment>
<evidence type="ECO:0000256" key="2">
    <source>
        <dbReference type="ARBA" id="ARBA00022692"/>
    </source>
</evidence>
<dbReference type="AlphaFoldDB" id="A0A8C5LZI4"/>